<dbReference type="Pfam" id="PF01042">
    <property type="entry name" value="Ribonuc_L-PSP"/>
    <property type="match status" value="2"/>
</dbReference>
<dbReference type="FunFam" id="3.40.50.620:FF:000145">
    <property type="entry name" value="ATP-binding domain containing protein"/>
    <property type="match status" value="1"/>
</dbReference>
<dbReference type="PANTHER" id="PTHR12196:SF2">
    <property type="entry name" value="DIPHTHINE--AMMONIA LIGASE"/>
    <property type="match status" value="1"/>
</dbReference>
<proteinExistence type="predicted"/>
<keyword evidence="6" id="KW-0067">ATP-binding</keyword>
<dbReference type="EMBL" id="SPRO01000036">
    <property type="protein sequence ID" value="TIC28605.1"/>
    <property type="molecule type" value="Genomic_DNA"/>
</dbReference>
<dbReference type="InterPro" id="IPR002761">
    <property type="entry name" value="Diphthami_syn_dom"/>
</dbReference>
<evidence type="ECO:0000256" key="9">
    <source>
        <dbReference type="ARBA" id="ARBA00048108"/>
    </source>
</evidence>
<gene>
    <name evidence="11" type="ORF">E3Q10_03039</name>
</gene>
<dbReference type="GO" id="GO:0017178">
    <property type="term" value="F:diphthine-ammonia ligase activity"/>
    <property type="evidence" value="ECO:0007669"/>
    <property type="project" value="UniProtKB-EC"/>
</dbReference>
<dbReference type="CDD" id="cd06156">
    <property type="entry name" value="eu_AANH_C_2"/>
    <property type="match status" value="1"/>
</dbReference>
<keyword evidence="5" id="KW-0547">Nucleotide-binding</keyword>
<dbReference type="Gene3D" id="3.90.1490.10">
    <property type="entry name" value="putative n-type atp pyrophosphatase, domain 2"/>
    <property type="match status" value="1"/>
</dbReference>
<evidence type="ECO:0000256" key="8">
    <source>
        <dbReference type="ARBA" id="ARBA00031552"/>
    </source>
</evidence>
<evidence type="ECO:0000313" key="12">
    <source>
        <dbReference type="Proteomes" id="UP000305647"/>
    </source>
</evidence>
<evidence type="ECO:0000256" key="1">
    <source>
        <dbReference type="ARBA" id="ARBA00005156"/>
    </source>
</evidence>
<reference evidence="11 12" key="1">
    <citation type="submission" date="2019-03" db="EMBL/GenBank/DDBJ databases">
        <title>Sequencing 25 genomes of Wallemia mellicola.</title>
        <authorList>
            <person name="Gostincar C."/>
        </authorList>
    </citation>
    <scope>NUCLEOTIDE SEQUENCE [LARGE SCALE GENOMIC DNA]</scope>
    <source>
        <strain evidence="11 12">EXF-8738</strain>
    </source>
</reference>
<dbReference type="EC" id="6.3.1.14" evidence="2"/>
<organism evidence="11 12">
    <name type="scientific">Wallemia mellicola</name>
    <dbReference type="NCBI Taxonomy" id="1708541"/>
    <lineage>
        <taxon>Eukaryota</taxon>
        <taxon>Fungi</taxon>
        <taxon>Dikarya</taxon>
        <taxon>Basidiomycota</taxon>
        <taxon>Wallemiomycotina</taxon>
        <taxon>Wallemiomycetes</taxon>
        <taxon>Wallemiales</taxon>
        <taxon>Wallemiaceae</taxon>
        <taxon>Wallemia</taxon>
    </lineage>
</organism>
<protein>
    <recommendedName>
        <fullName evidence="3">Diphthine--ammonia ligase</fullName>
        <ecNumber evidence="2">6.3.1.14</ecNumber>
    </recommendedName>
    <alternativeName>
        <fullName evidence="7">Diphthamide synthase</fullName>
    </alternativeName>
    <alternativeName>
        <fullName evidence="8">Diphthamide synthetase</fullName>
    </alternativeName>
</protein>
<dbReference type="InterPro" id="IPR030662">
    <property type="entry name" value="DPH6/MJ0570"/>
</dbReference>
<dbReference type="GO" id="GO:0005524">
    <property type="term" value="F:ATP binding"/>
    <property type="evidence" value="ECO:0007669"/>
    <property type="project" value="UniProtKB-KW"/>
</dbReference>
<comment type="pathway">
    <text evidence="1">Protein modification; peptidyl-diphthamide biosynthesis.</text>
</comment>
<evidence type="ECO:0000256" key="6">
    <source>
        <dbReference type="ARBA" id="ARBA00022840"/>
    </source>
</evidence>
<evidence type="ECO:0000256" key="2">
    <source>
        <dbReference type="ARBA" id="ARBA00012089"/>
    </source>
</evidence>
<feature type="domain" description="Diphthamide synthase" evidence="10">
    <location>
        <begin position="1"/>
        <end position="227"/>
    </location>
</feature>
<evidence type="ECO:0000256" key="5">
    <source>
        <dbReference type="ARBA" id="ARBA00022741"/>
    </source>
</evidence>
<dbReference type="NCBIfam" id="TIGR00290">
    <property type="entry name" value="MJ0570_dom"/>
    <property type="match status" value="1"/>
</dbReference>
<dbReference type="InterPro" id="IPR035959">
    <property type="entry name" value="RutC-like_sf"/>
</dbReference>
<comment type="caution">
    <text evidence="11">The sequence shown here is derived from an EMBL/GenBank/DDBJ whole genome shotgun (WGS) entry which is preliminary data.</text>
</comment>
<dbReference type="FunFam" id="3.90.1490.10:FF:000001">
    <property type="entry name" value="Diphthine--ammonia ligase"/>
    <property type="match status" value="1"/>
</dbReference>
<dbReference type="InterPro" id="IPR014729">
    <property type="entry name" value="Rossmann-like_a/b/a_fold"/>
</dbReference>
<evidence type="ECO:0000313" key="11">
    <source>
        <dbReference type="EMBL" id="TIC28605.1"/>
    </source>
</evidence>
<dbReference type="SUPFAM" id="SSF55298">
    <property type="entry name" value="YjgF-like"/>
    <property type="match status" value="2"/>
</dbReference>
<accession>A0A4T0NPU8</accession>
<dbReference type="GO" id="GO:0017183">
    <property type="term" value="P:protein histidyl modification to diphthamide"/>
    <property type="evidence" value="ECO:0007669"/>
    <property type="project" value="TreeGrafter"/>
</dbReference>
<dbReference type="Proteomes" id="UP000305647">
    <property type="component" value="Unassembled WGS sequence"/>
</dbReference>
<dbReference type="SUPFAM" id="SSF52402">
    <property type="entry name" value="Adenine nucleotide alpha hydrolases-like"/>
    <property type="match status" value="1"/>
</dbReference>
<name>A0A4T0NPU8_9BASI</name>
<dbReference type="CDD" id="cd06155">
    <property type="entry name" value="eu_AANH_C_1"/>
    <property type="match status" value="1"/>
</dbReference>
<sequence length="655" mass="72719">MKYVGLISGGKDSIFNLLHCRNNGHELIAVANLKNGGAYEEMDSYMFQTVGLSILPLIAQSLGVELYEGLIKGTPINQQSTYEQTLNDETEDLFELLQTVKTKHPDLEGVSVGAILSNYQRVRVEHVCSRLGLTVLAYLWRRPQDKLLDEMVAAQQTSVVIKVAGAGLDPERHLGKSLAQLRPTLDKLHNLYGSHVCGEGGEFETVTLDSPLYKQRIVLDDVEVIYHDPSPNAPVAYLRINKAHLEDKDEEQDVHFSEPEILDEISQEIQPPAVLTSNTDGMSLPRRQGVQPPCSTKVSSNWLTISNVYSTNAGDISTQTHDILQKCSALMQEKGFIIDEHTTFISVYIADMSDFSALNEAYGTYFQKSGPPARACIATNLGETYKVAISLVAKKDSSRSALHVRGQSYWAPANIGPYSQSITLNNRHFISGQIALKPSTLTLVEGGVSQQAILSLQHARKVSEALAPVHITAGELLMRPESVICYVTSRDYVSICQNVLQQAIDAHSERSEDCLDVITQKPAQLYVVVDSLPKNAAVEWQFVYNDRPSQISYDSEDEDAQKEDALNVTYNEDKLIRKHHARSHEGVQCFEFLQEVTTNSINNSIYCTVYYTPLVSLDEAQKCIDGDATFVPVKGIFDKNIKEAKIALNYFVPSK</sequence>
<comment type="catalytic activity">
    <reaction evidence="9">
        <text>diphthine-[translation elongation factor 2] + NH4(+) + ATP = diphthamide-[translation elongation factor 2] + AMP + diphosphate + H(+)</text>
        <dbReference type="Rhea" id="RHEA:19753"/>
        <dbReference type="Rhea" id="RHEA-COMP:10172"/>
        <dbReference type="Rhea" id="RHEA-COMP:10174"/>
        <dbReference type="ChEBI" id="CHEBI:15378"/>
        <dbReference type="ChEBI" id="CHEBI:16692"/>
        <dbReference type="ChEBI" id="CHEBI:28938"/>
        <dbReference type="ChEBI" id="CHEBI:30616"/>
        <dbReference type="ChEBI" id="CHEBI:33019"/>
        <dbReference type="ChEBI" id="CHEBI:82696"/>
        <dbReference type="ChEBI" id="CHEBI:456215"/>
        <dbReference type="EC" id="6.3.1.14"/>
    </reaction>
</comment>
<dbReference type="Pfam" id="PF01902">
    <property type="entry name" value="Diphthami_syn_2"/>
    <property type="match status" value="1"/>
</dbReference>
<dbReference type="CDD" id="cd01994">
    <property type="entry name" value="AANH_PF0828-like"/>
    <property type="match status" value="1"/>
</dbReference>
<dbReference type="PANTHER" id="PTHR12196">
    <property type="entry name" value="DOMAIN OF UNKNOWN FUNCTION 71 DUF71 -CONTAINING PROTEIN"/>
    <property type="match status" value="1"/>
</dbReference>
<dbReference type="AlphaFoldDB" id="A0A4T0NPU8"/>
<keyword evidence="4" id="KW-0436">Ligase</keyword>
<dbReference type="InterPro" id="IPR006175">
    <property type="entry name" value="YjgF/YER057c/UK114"/>
</dbReference>
<dbReference type="Gene3D" id="3.40.50.620">
    <property type="entry name" value="HUPs"/>
    <property type="match status" value="1"/>
</dbReference>
<dbReference type="Gene3D" id="3.30.1330.40">
    <property type="entry name" value="RutC-like"/>
    <property type="match status" value="2"/>
</dbReference>
<evidence type="ECO:0000256" key="7">
    <source>
        <dbReference type="ARBA" id="ARBA00029814"/>
    </source>
</evidence>
<evidence type="ECO:0000256" key="4">
    <source>
        <dbReference type="ARBA" id="ARBA00022598"/>
    </source>
</evidence>
<evidence type="ECO:0000256" key="3">
    <source>
        <dbReference type="ARBA" id="ARBA00018426"/>
    </source>
</evidence>
<evidence type="ECO:0000259" key="10">
    <source>
        <dbReference type="Pfam" id="PF01902"/>
    </source>
</evidence>